<protein>
    <submittedName>
        <fullName evidence="3">Uncharacterized protein</fullName>
    </submittedName>
</protein>
<dbReference type="Proteomes" id="UP001500280">
    <property type="component" value="Unassembled WGS sequence"/>
</dbReference>
<accession>A0ABP4UP95</accession>
<keyword evidence="2" id="KW-0732">Signal</keyword>
<feature type="chain" id="PRO_5047127049" evidence="2">
    <location>
        <begin position="23"/>
        <end position="80"/>
    </location>
</feature>
<evidence type="ECO:0000313" key="4">
    <source>
        <dbReference type="Proteomes" id="UP001500280"/>
    </source>
</evidence>
<name>A0ABP4UP95_9ACTN</name>
<dbReference type="EMBL" id="BAAANF010000022">
    <property type="protein sequence ID" value="GAA1707628.1"/>
    <property type="molecule type" value="Genomic_DNA"/>
</dbReference>
<evidence type="ECO:0000313" key="3">
    <source>
        <dbReference type="EMBL" id="GAA1707628.1"/>
    </source>
</evidence>
<proteinExistence type="predicted"/>
<feature type="signal peptide" evidence="2">
    <location>
        <begin position="1"/>
        <end position="22"/>
    </location>
</feature>
<comment type="caution">
    <text evidence="3">The sequence shown here is derived from an EMBL/GenBank/DDBJ whole genome shotgun (WGS) entry which is preliminary data.</text>
</comment>
<sequence>MKRLLAATLTGLLLTAASLTPAAATEDDPTPWKYPQIERPDRGSNTGDPLPVRYPRIEQPDAVGGDEDPKPPHWPAPKAG</sequence>
<dbReference type="RefSeq" id="WP_344160361.1">
    <property type="nucleotide sequence ID" value="NZ_BAAANF010000022.1"/>
</dbReference>
<gene>
    <name evidence="3" type="ORF">GCM10009745_64370</name>
</gene>
<evidence type="ECO:0000256" key="2">
    <source>
        <dbReference type="SAM" id="SignalP"/>
    </source>
</evidence>
<keyword evidence="4" id="KW-1185">Reference proteome</keyword>
<organism evidence="3 4">
    <name type="scientific">Kribbella yunnanensis</name>
    <dbReference type="NCBI Taxonomy" id="190194"/>
    <lineage>
        <taxon>Bacteria</taxon>
        <taxon>Bacillati</taxon>
        <taxon>Actinomycetota</taxon>
        <taxon>Actinomycetes</taxon>
        <taxon>Propionibacteriales</taxon>
        <taxon>Kribbellaceae</taxon>
        <taxon>Kribbella</taxon>
    </lineage>
</organism>
<reference evidence="4" key="1">
    <citation type="journal article" date="2019" name="Int. J. Syst. Evol. Microbiol.">
        <title>The Global Catalogue of Microorganisms (GCM) 10K type strain sequencing project: providing services to taxonomists for standard genome sequencing and annotation.</title>
        <authorList>
            <consortium name="The Broad Institute Genomics Platform"/>
            <consortium name="The Broad Institute Genome Sequencing Center for Infectious Disease"/>
            <person name="Wu L."/>
            <person name="Ma J."/>
        </authorList>
    </citation>
    <scope>NUCLEOTIDE SEQUENCE [LARGE SCALE GENOMIC DNA]</scope>
    <source>
        <strain evidence="4">JCM 14307</strain>
    </source>
</reference>
<feature type="region of interest" description="Disordered" evidence="1">
    <location>
        <begin position="19"/>
        <end position="80"/>
    </location>
</feature>
<evidence type="ECO:0000256" key="1">
    <source>
        <dbReference type="SAM" id="MobiDB-lite"/>
    </source>
</evidence>